<evidence type="ECO:0000313" key="2">
    <source>
        <dbReference type="Proteomes" id="UP000308600"/>
    </source>
</evidence>
<accession>A0ACD3AZ24</accession>
<name>A0ACD3AZ24_9AGAR</name>
<protein>
    <submittedName>
        <fullName evidence="1">Uncharacterized protein</fullName>
    </submittedName>
</protein>
<dbReference type="Proteomes" id="UP000308600">
    <property type="component" value="Unassembled WGS sequence"/>
</dbReference>
<keyword evidence="2" id="KW-1185">Reference proteome</keyword>
<reference evidence="1 2" key="1">
    <citation type="journal article" date="2019" name="Nat. Ecol. Evol.">
        <title>Megaphylogeny resolves global patterns of mushroom evolution.</title>
        <authorList>
            <person name="Varga T."/>
            <person name="Krizsan K."/>
            <person name="Foldi C."/>
            <person name="Dima B."/>
            <person name="Sanchez-Garcia M."/>
            <person name="Sanchez-Ramirez S."/>
            <person name="Szollosi G.J."/>
            <person name="Szarkandi J.G."/>
            <person name="Papp V."/>
            <person name="Albert L."/>
            <person name="Andreopoulos W."/>
            <person name="Angelini C."/>
            <person name="Antonin V."/>
            <person name="Barry K.W."/>
            <person name="Bougher N.L."/>
            <person name="Buchanan P."/>
            <person name="Buyck B."/>
            <person name="Bense V."/>
            <person name="Catcheside P."/>
            <person name="Chovatia M."/>
            <person name="Cooper J."/>
            <person name="Damon W."/>
            <person name="Desjardin D."/>
            <person name="Finy P."/>
            <person name="Geml J."/>
            <person name="Haridas S."/>
            <person name="Hughes K."/>
            <person name="Justo A."/>
            <person name="Karasinski D."/>
            <person name="Kautmanova I."/>
            <person name="Kiss B."/>
            <person name="Kocsube S."/>
            <person name="Kotiranta H."/>
            <person name="LaButti K.M."/>
            <person name="Lechner B.E."/>
            <person name="Liimatainen K."/>
            <person name="Lipzen A."/>
            <person name="Lukacs Z."/>
            <person name="Mihaltcheva S."/>
            <person name="Morgado L.N."/>
            <person name="Niskanen T."/>
            <person name="Noordeloos M.E."/>
            <person name="Ohm R.A."/>
            <person name="Ortiz-Santana B."/>
            <person name="Ovrebo C."/>
            <person name="Racz N."/>
            <person name="Riley R."/>
            <person name="Savchenko A."/>
            <person name="Shiryaev A."/>
            <person name="Soop K."/>
            <person name="Spirin V."/>
            <person name="Szebenyi C."/>
            <person name="Tomsovsky M."/>
            <person name="Tulloss R.E."/>
            <person name="Uehling J."/>
            <person name="Grigoriev I.V."/>
            <person name="Vagvolgyi C."/>
            <person name="Papp T."/>
            <person name="Martin F.M."/>
            <person name="Miettinen O."/>
            <person name="Hibbett D.S."/>
            <person name="Nagy L.G."/>
        </authorList>
    </citation>
    <scope>NUCLEOTIDE SEQUENCE [LARGE SCALE GENOMIC DNA]</scope>
    <source>
        <strain evidence="1 2">NL-1719</strain>
    </source>
</reference>
<organism evidence="1 2">
    <name type="scientific">Pluteus cervinus</name>
    <dbReference type="NCBI Taxonomy" id="181527"/>
    <lineage>
        <taxon>Eukaryota</taxon>
        <taxon>Fungi</taxon>
        <taxon>Dikarya</taxon>
        <taxon>Basidiomycota</taxon>
        <taxon>Agaricomycotina</taxon>
        <taxon>Agaricomycetes</taxon>
        <taxon>Agaricomycetidae</taxon>
        <taxon>Agaricales</taxon>
        <taxon>Pluteineae</taxon>
        <taxon>Pluteaceae</taxon>
        <taxon>Pluteus</taxon>
    </lineage>
</organism>
<evidence type="ECO:0000313" key="1">
    <source>
        <dbReference type="EMBL" id="TFK70760.1"/>
    </source>
</evidence>
<gene>
    <name evidence="1" type="ORF">BDN72DRAFT_958600</name>
</gene>
<sequence>MPGDDSDPKMSKEDANKPTITEKYIPTSSFEGEKLSKSSGNWKSWSNQVQDYLDMRGLGEHISATRCKPPDKKLYPVAYKIWTNNDIVVRGYMRHNINDHEQELISGDISALQCWTLLQKHHEDEGRIKQVNLILGALNTRIPRDEMMVDTARKIREDIRRAFRMPGGLSEETFVCIMLLNALSVGHVNSREYQRMKKMSG</sequence>
<proteinExistence type="predicted"/>
<dbReference type="EMBL" id="ML208308">
    <property type="protein sequence ID" value="TFK70760.1"/>
    <property type="molecule type" value="Genomic_DNA"/>
</dbReference>